<dbReference type="AlphaFoldDB" id="A0A5B7ITW1"/>
<dbReference type="EMBL" id="VSRR010069668">
    <property type="protein sequence ID" value="MPC85813.1"/>
    <property type="molecule type" value="Genomic_DNA"/>
</dbReference>
<proteinExistence type="predicted"/>
<dbReference type="Proteomes" id="UP000324222">
    <property type="component" value="Unassembled WGS sequence"/>
</dbReference>
<gene>
    <name evidence="1" type="ORF">E2C01_080609</name>
</gene>
<evidence type="ECO:0000313" key="1">
    <source>
        <dbReference type="EMBL" id="MPC85813.1"/>
    </source>
</evidence>
<reference evidence="1 2" key="1">
    <citation type="submission" date="2019-05" db="EMBL/GenBank/DDBJ databases">
        <title>Another draft genome of Portunus trituberculatus and its Hox gene families provides insights of decapod evolution.</title>
        <authorList>
            <person name="Jeong J.-H."/>
            <person name="Song I."/>
            <person name="Kim S."/>
            <person name="Choi T."/>
            <person name="Kim D."/>
            <person name="Ryu S."/>
            <person name="Kim W."/>
        </authorList>
    </citation>
    <scope>NUCLEOTIDE SEQUENCE [LARGE SCALE GENOMIC DNA]</scope>
    <source>
        <tissue evidence="1">Muscle</tissue>
    </source>
</reference>
<name>A0A5B7ITW1_PORTR</name>
<evidence type="ECO:0000313" key="2">
    <source>
        <dbReference type="Proteomes" id="UP000324222"/>
    </source>
</evidence>
<protein>
    <submittedName>
        <fullName evidence="1">Uncharacterized protein</fullName>
    </submittedName>
</protein>
<accession>A0A5B7ITW1</accession>
<organism evidence="1 2">
    <name type="scientific">Portunus trituberculatus</name>
    <name type="common">Swimming crab</name>
    <name type="synonym">Neptunus trituberculatus</name>
    <dbReference type="NCBI Taxonomy" id="210409"/>
    <lineage>
        <taxon>Eukaryota</taxon>
        <taxon>Metazoa</taxon>
        <taxon>Ecdysozoa</taxon>
        <taxon>Arthropoda</taxon>
        <taxon>Crustacea</taxon>
        <taxon>Multicrustacea</taxon>
        <taxon>Malacostraca</taxon>
        <taxon>Eumalacostraca</taxon>
        <taxon>Eucarida</taxon>
        <taxon>Decapoda</taxon>
        <taxon>Pleocyemata</taxon>
        <taxon>Brachyura</taxon>
        <taxon>Eubrachyura</taxon>
        <taxon>Portunoidea</taxon>
        <taxon>Portunidae</taxon>
        <taxon>Portuninae</taxon>
        <taxon>Portunus</taxon>
    </lineage>
</organism>
<sequence length="108" mass="12465">MAVFHVVYTGRKFRRTRKSTNALILCGWQLERSYTTETTRVRHRWPGYRRGRGTKRVRRNKVCTAGRGVCTPTGWVVRVHESLVIWVEGLPRCASVVKCVGGDEALYR</sequence>
<comment type="caution">
    <text evidence="1">The sequence shown here is derived from an EMBL/GenBank/DDBJ whole genome shotgun (WGS) entry which is preliminary data.</text>
</comment>
<keyword evidence="2" id="KW-1185">Reference proteome</keyword>